<dbReference type="EMBL" id="HACG01014797">
    <property type="protein sequence ID" value="CEK61662.1"/>
    <property type="molecule type" value="Transcribed_RNA"/>
</dbReference>
<reference evidence="1" key="1">
    <citation type="submission" date="2014-12" db="EMBL/GenBank/DDBJ databases">
        <title>Insight into the proteome of Arion vulgaris.</title>
        <authorList>
            <person name="Aradska J."/>
            <person name="Bulat T."/>
            <person name="Smidak R."/>
            <person name="Sarate P."/>
            <person name="Gangsoo J."/>
            <person name="Sialana F."/>
            <person name="Bilban M."/>
            <person name="Lubec G."/>
        </authorList>
    </citation>
    <scope>NUCLEOTIDE SEQUENCE</scope>
    <source>
        <tissue evidence="1">Skin</tissue>
    </source>
</reference>
<accession>A0A0B6YZV7</accession>
<evidence type="ECO:0008006" key="2">
    <source>
        <dbReference type="Google" id="ProtNLM"/>
    </source>
</evidence>
<protein>
    <recommendedName>
        <fullName evidence="2">DUF1573 domain-containing protein</fullName>
    </recommendedName>
</protein>
<name>A0A0B6YZV7_9EUPU</name>
<organism evidence="1">
    <name type="scientific">Arion vulgaris</name>
    <dbReference type="NCBI Taxonomy" id="1028688"/>
    <lineage>
        <taxon>Eukaryota</taxon>
        <taxon>Metazoa</taxon>
        <taxon>Spiralia</taxon>
        <taxon>Lophotrochozoa</taxon>
        <taxon>Mollusca</taxon>
        <taxon>Gastropoda</taxon>
        <taxon>Heterobranchia</taxon>
        <taxon>Euthyneura</taxon>
        <taxon>Panpulmonata</taxon>
        <taxon>Eupulmonata</taxon>
        <taxon>Stylommatophora</taxon>
        <taxon>Helicina</taxon>
        <taxon>Arionoidea</taxon>
        <taxon>Arionidae</taxon>
        <taxon>Arion</taxon>
    </lineage>
</organism>
<sequence>TIEAGTKMPIVFTWLPPQDYDQSSIIEGKVTLTLKSENTEQIPLVIRAMVIIE</sequence>
<feature type="non-terminal residue" evidence="1">
    <location>
        <position position="1"/>
    </location>
</feature>
<proteinExistence type="predicted"/>
<evidence type="ECO:0000313" key="1">
    <source>
        <dbReference type="EMBL" id="CEK61662.1"/>
    </source>
</evidence>
<dbReference type="AlphaFoldDB" id="A0A0B6YZV7"/>
<gene>
    <name evidence="1" type="primary">ORF42894</name>
</gene>